<dbReference type="RefSeq" id="WP_146136145.1">
    <property type="nucleotide sequence ID" value="NZ_PVUH01000269.1"/>
</dbReference>
<feature type="domain" description="Macroglobulin" evidence="1">
    <location>
        <begin position="23"/>
        <end position="80"/>
    </location>
</feature>
<name>A0A2T0HHZ2_PSEFL</name>
<evidence type="ECO:0000313" key="2">
    <source>
        <dbReference type="EMBL" id="PRW76296.1"/>
    </source>
</evidence>
<dbReference type="PANTHER" id="PTHR40094">
    <property type="entry name" value="ALPHA-2-MACROGLOBULIN HOMOLOG"/>
    <property type="match status" value="1"/>
</dbReference>
<dbReference type="EMBL" id="PVUH01000269">
    <property type="protein sequence ID" value="PRW76296.1"/>
    <property type="molecule type" value="Genomic_DNA"/>
</dbReference>
<comment type="caution">
    <text evidence="2">The sequence shown here is derived from an EMBL/GenBank/DDBJ whole genome shotgun (WGS) entry which is preliminary data.</text>
</comment>
<dbReference type="InterPro" id="IPR002890">
    <property type="entry name" value="MG2"/>
</dbReference>
<evidence type="ECO:0000313" key="3">
    <source>
        <dbReference type="Proteomes" id="UP000239731"/>
    </source>
</evidence>
<protein>
    <recommendedName>
        <fullName evidence="1">Macroglobulin domain-containing protein</fullName>
    </recommendedName>
</protein>
<accession>A0A2T0HHZ2</accession>
<dbReference type="Proteomes" id="UP000239731">
    <property type="component" value="Unassembled WGS sequence"/>
</dbReference>
<dbReference type="Gene3D" id="2.60.40.1930">
    <property type="match status" value="1"/>
</dbReference>
<evidence type="ECO:0000259" key="1">
    <source>
        <dbReference type="Pfam" id="PF01835"/>
    </source>
</evidence>
<feature type="non-terminal residue" evidence="2">
    <location>
        <position position="80"/>
    </location>
</feature>
<dbReference type="AlphaFoldDB" id="A0A2T0HHZ2"/>
<proteinExistence type="predicted"/>
<feature type="non-terminal residue" evidence="2">
    <location>
        <position position="1"/>
    </location>
</feature>
<sequence>LDSAALDLAEFDIGGQPSHPLQFFVFGPRDLYRPGETVLLNALLRDKDGRAVKPQPVSVEVRRPDEQVSRKFVWEADASG</sequence>
<dbReference type="PANTHER" id="PTHR40094:SF1">
    <property type="entry name" value="UBIQUITIN DOMAIN-CONTAINING PROTEIN"/>
    <property type="match status" value="1"/>
</dbReference>
<gene>
    <name evidence="2" type="ORF">C7A10_32745</name>
</gene>
<dbReference type="Pfam" id="PF01835">
    <property type="entry name" value="MG2"/>
    <property type="match status" value="1"/>
</dbReference>
<dbReference type="InterPro" id="IPR051802">
    <property type="entry name" value="YfhM-like"/>
</dbReference>
<reference evidence="2 3" key="1">
    <citation type="submission" date="2018-03" db="EMBL/GenBank/DDBJ databases">
        <title>Blue discolouration in mozzarella cheese caused by Pseudomonas fluorescens.</title>
        <authorList>
            <person name="Chiesa F."/>
            <person name="Dalmasso A."/>
            <person name="Lomonaco S."/>
        </authorList>
    </citation>
    <scope>NUCLEOTIDE SEQUENCE [LARGE SCALE GENOMIC DNA]</scope>
    <source>
        <strain evidence="2 3">11293</strain>
    </source>
</reference>
<dbReference type="GO" id="GO:0004866">
    <property type="term" value="F:endopeptidase inhibitor activity"/>
    <property type="evidence" value="ECO:0007669"/>
    <property type="project" value="InterPro"/>
</dbReference>
<organism evidence="2 3">
    <name type="scientific">Pseudomonas fluorescens</name>
    <dbReference type="NCBI Taxonomy" id="294"/>
    <lineage>
        <taxon>Bacteria</taxon>
        <taxon>Pseudomonadati</taxon>
        <taxon>Pseudomonadota</taxon>
        <taxon>Gammaproteobacteria</taxon>
        <taxon>Pseudomonadales</taxon>
        <taxon>Pseudomonadaceae</taxon>
        <taxon>Pseudomonas</taxon>
    </lineage>
</organism>